<keyword evidence="2" id="KW-0645">Protease</keyword>
<dbReference type="RefSeq" id="WP_212698236.1">
    <property type="nucleotide sequence ID" value="NZ_CP058649.1"/>
</dbReference>
<name>A0A8J8MJS7_9FIRM</name>
<dbReference type="SUPFAM" id="SSF50494">
    <property type="entry name" value="Trypsin-like serine proteases"/>
    <property type="match status" value="1"/>
</dbReference>
<reference evidence="2" key="1">
    <citation type="submission" date="2020-07" db="EMBL/GenBank/DDBJ databases">
        <title>Vallitalea pronyensis genome.</title>
        <authorList>
            <person name="Postec A."/>
        </authorList>
    </citation>
    <scope>NUCLEOTIDE SEQUENCE</scope>
    <source>
        <strain evidence="2">FatNI3</strain>
    </source>
</reference>
<evidence type="ECO:0000313" key="2">
    <source>
        <dbReference type="EMBL" id="QUI22741.1"/>
    </source>
</evidence>
<evidence type="ECO:0000259" key="1">
    <source>
        <dbReference type="Pfam" id="PF00089"/>
    </source>
</evidence>
<dbReference type="InterPro" id="IPR001254">
    <property type="entry name" value="Trypsin_dom"/>
</dbReference>
<feature type="domain" description="Peptidase S1" evidence="1">
    <location>
        <begin position="210"/>
        <end position="397"/>
    </location>
</feature>
<dbReference type="EMBL" id="CP058649">
    <property type="protein sequence ID" value="QUI22741.1"/>
    <property type="molecule type" value="Genomic_DNA"/>
</dbReference>
<dbReference type="AlphaFoldDB" id="A0A8J8MJS7"/>
<dbReference type="Pfam" id="PF00089">
    <property type="entry name" value="Trypsin"/>
    <property type="match status" value="1"/>
</dbReference>
<organism evidence="2 3">
    <name type="scientific">Vallitalea pronyensis</name>
    <dbReference type="NCBI Taxonomy" id="1348613"/>
    <lineage>
        <taxon>Bacteria</taxon>
        <taxon>Bacillati</taxon>
        <taxon>Bacillota</taxon>
        <taxon>Clostridia</taxon>
        <taxon>Lachnospirales</taxon>
        <taxon>Vallitaleaceae</taxon>
        <taxon>Vallitalea</taxon>
    </lineage>
</organism>
<dbReference type="GO" id="GO:0004252">
    <property type="term" value="F:serine-type endopeptidase activity"/>
    <property type="evidence" value="ECO:0007669"/>
    <property type="project" value="InterPro"/>
</dbReference>
<accession>A0A8J8MJS7</accession>
<protein>
    <submittedName>
        <fullName evidence="2">Trypsin-like serine protease</fullName>
    </submittedName>
</protein>
<proteinExistence type="predicted"/>
<keyword evidence="3" id="KW-1185">Reference proteome</keyword>
<dbReference type="InterPro" id="IPR043504">
    <property type="entry name" value="Peptidase_S1_PA_chymotrypsin"/>
</dbReference>
<sequence>MFKKILSSFLVIALLCSISITIFGSSSSLGDNHTFDQMIPLEIQEAMENQAEALEEYFELIGFFKKDNYGVPIYPQHYAGEYINKDNKLVVQLTGEFADKEILSYLKSSPNIQIIYVEHSYDELISQKKIADKLYASGVRVVSDGVDIIDNRYKIAVLKEDLDKMATTYTKDSLVIFEEGTYARASAPLIGGDRIYNEDSGGFMSIGICGTYNGNDAILTCGHGNEKVGIFSPRYPYIEHKTQSHRIGQVVFQQANTDSSNYGVSSLGDFAIVDITSSDTITNDVWQGGQITGTYSSVPVGTTVYKFGSRTGYAWGNVTGTSLRISYTAGLFTTYTVSGLYSIPLQNSSGTNAINGGDSGGPVWRSDTGENLIHGIVTAGIYDTNLMYTTPIYYAQHQGFQPKLD</sequence>
<gene>
    <name evidence="2" type="ORF">HZI73_10760</name>
</gene>
<evidence type="ECO:0000313" key="3">
    <source>
        <dbReference type="Proteomes" id="UP000683246"/>
    </source>
</evidence>
<dbReference type="InterPro" id="IPR009003">
    <property type="entry name" value="Peptidase_S1_PA"/>
</dbReference>
<dbReference type="Gene3D" id="2.40.10.10">
    <property type="entry name" value="Trypsin-like serine proteases"/>
    <property type="match status" value="2"/>
</dbReference>
<dbReference type="KEGG" id="vpy:HZI73_10760"/>
<dbReference type="Proteomes" id="UP000683246">
    <property type="component" value="Chromosome"/>
</dbReference>
<dbReference type="GO" id="GO:0006508">
    <property type="term" value="P:proteolysis"/>
    <property type="evidence" value="ECO:0007669"/>
    <property type="project" value="UniProtKB-KW"/>
</dbReference>
<keyword evidence="2" id="KW-0378">Hydrolase</keyword>